<dbReference type="GO" id="GO:0045493">
    <property type="term" value="P:xylan catabolic process"/>
    <property type="evidence" value="ECO:0007669"/>
    <property type="project" value="InterPro"/>
</dbReference>
<keyword evidence="5 9" id="KW-0378">Hydrolase</keyword>
<reference evidence="9 10" key="1">
    <citation type="submission" date="2020-08" db="EMBL/GenBank/DDBJ databases">
        <title>Genomic Encyclopedia of Type Strains, Phase IV (KMG-IV): sequencing the most valuable type-strain genomes for metagenomic binning, comparative biology and taxonomic classification.</title>
        <authorList>
            <person name="Goeker M."/>
        </authorList>
    </citation>
    <scope>NUCLEOTIDE SEQUENCE [LARGE SCALE GENOMIC DNA]</scope>
    <source>
        <strain evidence="9 10">DSM 27471</strain>
    </source>
</reference>
<dbReference type="PRINTS" id="PR00133">
    <property type="entry name" value="GLHYDRLASE3"/>
</dbReference>
<dbReference type="Proteomes" id="UP000544222">
    <property type="component" value="Unassembled WGS sequence"/>
</dbReference>
<dbReference type="InterPro" id="IPR044993">
    <property type="entry name" value="BXL"/>
</dbReference>
<dbReference type="InterPro" id="IPR036962">
    <property type="entry name" value="Glyco_hydro_3_N_sf"/>
</dbReference>
<feature type="signal peptide" evidence="7">
    <location>
        <begin position="1"/>
        <end position="27"/>
    </location>
</feature>
<dbReference type="SUPFAM" id="SSF51445">
    <property type="entry name" value="(Trans)glycosidases"/>
    <property type="match status" value="1"/>
</dbReference>
<dbReference type="InterPro" id="IPR017853">
    <property type="entry name" value="GH"/>
</dbReference>
<dbReference type="Gene3D" id="2.60.40.10">
    <property type="entry name" value="Immunoglobulins"/>
    <property type="match status" value="1"/>
</dbReference>
<proteinExistence type="inferred from homology"/>
<evidence type="ECO:0000259" key="8">
    <source>
        <dbReference type="PROSITE" id="PS51820"/>
    </source>
</evidence>
<evidence type="ECO:0000256" key="2">
    <source>
        <dbReference type="ARBA" id="ARBA00006067"/>
    </source>
</evidence>
<keyword evidence="9" id="KW-0326">Glycosidase</keyword>
<dbReference type="Gene3D" id="3.40.50.1700">
    <property type="entry name" value="Glycoside hydrolase family 3 C-terminal domain"/>
    <property type="match status" value="2"/>
</dbReference>
<evidence type="ECO:0000313" key="9">
    <source>
        <dbReference type="EMBL" id="MBB3188119.1"/>
    </source>
</evidence>
<dbReference type="GO" id="GO:0031222">
    <property type="term" value="P:arabinan catabolic process"/>
    <property type="evidence" value="ECO:0007669"/>
    <property type="project" value="TreeGrafter"/>
</dbReference>
<dbReference type="InterPro" id="IPR037524">
    <property type="entry name" value="PA14/GLEYA"/>
</dbReference>
<comment type="caution">
    <text evidence="9">The sequence shown here is derived from an EMBL/GenBank/DDBJ whole genome shotgun (WGS) entry which is preliminary data.</text>
</comment>
<dbReference type="PANTHER" id="PTHR42721">
    <property type="entry name" value="SUGAR HYDROLASE-RELATED"/>
    <property type="match status" value="1"/>
</dbReference>
<dbReference type="GO" id="GO:0009044">
    <property type="term" value="F:xylan 1,4-beta-xylosidase activity"/>
    <property type="evidence" value="ECO:0007669"/>
    <property type="project" value="InterPro"/>
</dbReference>
<dbReference type="Pfam" id="PF00933">
    <property type="entry name" value="Glyco_hydro_3"/>
    <property type="match status" value="1"/>
</dbReference>
<evidence type="ECO:0000256" key="7">
    <source>
        <dbReference type="SAM" id="SignalP"/>
    </source>
</evidence>
<evidence type="ECO:0000256" key="3">
    <source>
        <dbReference type="ARBA" id="ARBA00022670"/>
    </source>
</evidence>
<dbReference type="SUPFAM" id="SSF52279">
    <property type="entry name" value="Beta-D-glucan exohydrolase, C-terminal domain"/>
    <property type="match status" value="1"/>
</dbReference>
<dbReference type="Pfam" id="PF14310">
    <property type="entry name" value="Fn3-like"/>
    <property type="match status" value="1"/>
</dbReference>
<dbReference type="GO" id="GO:0008422">
    <property type="term" value="F:beta-glucosidase activity"/>
    <property type="evidence" value="ECO:0007669"/>
    <property type="project" value="UniProtKB-EC"/>
</dbReference>
<keyword evidence="4 7" id="KW-0732">Signal</keyword>
<name>A0A7W5H310_9PORP</name>
<dbReference type="InterPro" id="IPR001764">
    <property type="entry name" value="Glyco_hydro_3_N"/>
</dbReference>
<dbReference type="EC" id="3.2.1.21" evidence="9"/>
<dbReference type="Pfam" id="PF07691">
    <property type="entry name" value="PA14"/>
    <property type="match status" value="1"/>
</dbReference>
<dbReference type="SMART" id="SM01217">
    <property type="entry name" value="Fn3_like"/>
    <property type="match status" value="1"/>
</dbReference>
<dbReference type="RefSeq" id="WP_221202201.1">
    <property type="nucleotide sequence ID" value="NZ_JACHYB010000002.1"/>
</dbReference>
<dbReference type="InterPro" id="IPR026891">
    <property type="entry name" value="Fn3-like"/>
</dbReference>
<evidence type="ECO:0000313" key="10">
    <source>
        <dbReference type="Proteomes" id="UP000544222"/>
    </source>
</evidence>
<dbReference type="GO" id="GO:0008234">
    <property type="term" value="F:cysteine-type peptidase activity"/>
    <property type="evidence" value="ECO:0007669"/>
    <property type="project" value="UniProtKB-KW"/>
</dbReference>
<feature type="chain" id="PRO_5030659950" evidence="7">
    <location>
        <begin position="28"/>
        <end position="877"/>
    </location>
</feature>
<dbReference type="SMART" id="SM00758">
    <property type="entry name" value="PA14"/>
    <property type="match status" value="1"/>
</dbReference>
<evidence type="ECO:0000256" key="1">
    <source>
        <dbReference type="ARBA" id="ARBA00005336"/>
    </source>
</evidence>
<protein>
    <submittedName>
        <fullName evidence="9">Beta-glucosidase</fullName>
        <ecNumber evidence="9">3.2.1.21</ecNumber>
    </submittedName>
</protein>
<comment type="similarity">
    <text evidence="1">Belongs to the glycosyl hydrolase 3 family.</text>
</comment>
<dbReference type="GO" id="GO:0046556">
    <property type="term" value="F:alpha-L-arabinofuranosidase activity"/>
    <property type="evidence" value="ECO:0007669"/>
    <property type="project" value="TreeGrafter"/>
</dbReference>
<dbReference type="GO" id="GO:0006508">
    <property type="term" value="P:proteolysis"/>
    <property type="evidence" value="ECO:0007669"/>
    <property type="project" value="UniProtKB-KW"/>
</dbReference>
<keyword evidence="10" id="KW-1185">Reference proteome</keyword>
<dbReference type="PROSITE" id="PS51820">
    <property type="entry name" value="PA14"/>
    <property type="match status" value="1"/>
</dbReference>
<dbReference type="InterPro" id="IPR011658">
    <property type="entry name" value="PA14_dom"/>
</dbReference>
<dbReference type="AlphaFoldDB" id="A0A7W5H310"/>
<evidence type="ECO:0000256" key="5">
    <source>
        <dbReference type="ARBA" id="ARBA00022801"/>
    </source>
</evidence>
<organism evidence="9 10">
    <name type="scientific">Microbacter margulisiae</name>
    <dbReference type="NCBI Taxonomy" id="1350067"/>
    <lineage>
        <taxon>Bacteria</taxon>
        <taxon>Pseudomonadati</taxon>
        <taxon>Bacteroidota</taxon>
        <taxon>Bacteroidia</taxon>
        <taxon>Bacteroidales</taxon>
        <taxon>Porphyromonadaceae</taxon>
        <taxon>Microbacter</taxon>
    </lineage>
</organism>
<dbReference type="PANTHER" id="PTHR42721:SF3">
    <property type="entry name" value="BETA-D-XYLOSIDASE 5-RELATED"/>
    <property type="match status" value="1"/>
</dbReference>
<dbReference type="InterPro" id="IPR002772">
    <property type="entry name" value="Glyco_hydro_3_C"/>
</dbReference>
<dbReference type="Pfam" id="PF01915">
    <property type="entry name" value="Glyco_hydro_3_C"/>
    <property type="match status" value="1"/>
</dbReference>
<dbReference type="Gene3D" id="3.20.20.300">
    <property type="entry name" value="Glycoside hydrolase, family 3, N-terminal domain"/>
    <property type="match status" value="1"/>
</dbReference>
<evidence type="ECO:0000256" key="4">
    <source>
        <dbReference type="ARBA" id="ARBA00022729"/>
    </source>
</evidence>
<dbReference type="SUPFAM" id="SSF56988">
    <property type="entry name" value="Anthrax protective antigen"/>
    <property type="match status" value="1"/>
</dbReference>
<gene>
    <name evidence="9" type="ORF">FHX64_002317</name>
</gene>
<dbReference type="InterPro" id="IPR036881">
    <property type="entry name" value="Glyco_hydro_3_C_sf"/>
</dbReference>
<keyword evidence="6" id="KW-0788">Thiol protease</keyword>
<feature type="domain" description="PA14" evidence="8">
    <location>
        <begin position="467"/>
        <end position="606"/>
    </location>
</feature>
<accession>A0A7W5H310</accession>
<sequence length="877" mass="97809">MTVLSKYINKKRILFIGFMLLSLMNIAQTTPNYKNPNLPFAERAKDLVSRMTLQEKVSQMTYNAEAIPRLSIPAYNWWNECLHGVARSGVATVFPQAIGMASMWNASLMYQIATAISDEARAKHQRYVSEGKRGIYEGLTFWTPNINIFRDPRWGRGQETYGEDPFLTGTLAVNFIKGLQGNDPKYLKLVATAKHFSMYSGPESARHRFDAIPTDRDFVETYTPQFEMAVKDAHVYSVMCAYNSFEHFPCCGNRKLSDLVRNEWGFKGYIVSDCWAVADFYKKDAHAIVPNVEQAAAMSLKAGTDLNCGNSYPSLVTAVKLGLVSEQQIDTSVTRLMEARLRLGMFAPQGADKYKEIPYSVVNSKEHQALALKAARESMVLLKNENHTLPFSKDVKVVAVIGPNANDAEVLLGNYHGYPSAPVTLLAGIKAMLPNAKVLYTPGCHVADGLPLLQLMPTSVLYTDKSMKVHGLKVEYFDNSDFKGRPLDKHIDAHVDFVWWAKAPYPDLNASHFSARWTGVFVPPVTGKYALGGEAFSGMKLYLNDSLILSRRDIHESLRIYHYLTLQGGKPYRIKLEYVQDNTEYANMQLLWEQPAPDMEQKAYDIAKKADIVIYAMGLSPLIEGEEMDVSIPGFLGGDRTKLSLPEEQTALMQKIEQLHKPSVMVMMNGGAVACNWEQEHLPAILEAWYPGQAGGTAIADILFGDYNPSGRLPVTFYRSVKDIPPFTDYSMEGRTYKYFKGNPLYEFGYGLSYSSFTYSNMQAPQTISVSDSLPVSVDITNTGKMDGHEVVEVYITHLGNPLMPIRALVGFTRVSLKAGETKRVTVMIPNSQLYQLTPSCQKAVLPGGMIVSIGGRQPDSLAIQNHQAISQKVVIQ</sequence>
<dbReference type="InterPro" id="IPR013783">
    <property type="entry name" value="Ig-like_fold"/>
</dbReference>
<evidence type="ECO:0000256" key="6">
    <source>
        <dbReference type="ARBA" id="ARBA00022807"/>
    </source>
</evidence>
<keyword evidence="3" id="KW-0645">Protease</keyword>
<dbReference type="EMBL" id="JACHYB010000002">
    <property type="protein sequence ID" value="MBB3188119.1"/>
    <property type="molecule type" value="Genomic_DNA"/>
</dbReference>
<comment type="similarity">
    <text evidence="2">Belongs to the peptidase C25 family.</text>
</comment>